<comment type="caution">
    <text evidence="2">The sequence shown here is derived from an EMBL/GenBank/DDBJ whole genome shotgun (WGS) entry which is preliminary data.</text>
</comment>
<gene>
    <name evidence="2" type="ORF">ACFSX9_04885</name>
</gene>
<keyword evidence="1" id="KW-0732">Signal</keyword>
<accession>A0ABW5Z6I6</accession>
<evidence type="ECO:0000313" key="3">
    <source>
        <dbReference type="Proteomes" id="UP001597549"/>
    </source>
</evidence>
<feature type="chain" id="PRO_5046401609" evidence="1">
    <location>
        <begin position="18"/>
        <end position="166"/>
    </location>
</feature>
<sequence length="166" mass="19684">MKKICILLLVFPILTFAQDFKQQFNEKFKTKDYKFEEVKTILDNWKVKSKNDVDYYIAAFNFYFTESQKEMIQLAAKVPDDNREALVLKDSLGNSAGYMYSQITNNDSLFAISQKTIDEGIKLFPNRLDLRFGKIHTLGKYERFEEYTNEILKTIDYSENIKHQWL</sequence>
<dbReference type="RefSeq" id="WP_379805140.1">
    <property type="nucleotide sequence ID" value="NZ_JBHUOL010000010.1"/>
</dbReference>
<dbReference type="EMBL" id="JBHUOL010000010">
    <property type="protein sequence ID" value="MFD2908066.1"/>
    <property type="molecule type" value="Genomic_DNA"/>
</dbReference>
<feature type="signal peptide" evidence="1">
    <location>
        <begin position="1"/>
        <end position="17"/>
    </location>
</feature>
<keyword evidence="3" id="KW-1185">Reference proteome</keyword>
<proteinExistence type="predicted"/>
<protein>
    <submittedName>
        <fullName evidence="2">Uncharacterized protein</fullName>
    </submittedName>
</protein>
<organism evidence="2 3">
    <name type="scientific">Flavobacterium ardleyense</name>
    <dbReference type="NCBI Taxonomy" id="2038737"/>
    <lineage>
        <taxon>Bacteria</taxon>
        <taxon>Pseudomonadati</taxon>
        <taxon>Bacteroidota</taxon>
        <taxon>Flavobacteriia</taxon>
        <taxon>Flavobacteriales</taxon>
        <taxon>Flavobacteriaceae</taxon>
        <taxon>Flavobacterium</taxon>
    </lineage>
</organism>
<reference evidence="3" key="1">
    <citation type="journal article" date="2019" name="Int. J. Syst. Evol. Microbiol.">
        <title>The Global Catalogue of Microorganisms (GCM) 10K type strain sequencing project: providing services to taxonomists for standard genome sequencing and annotation.</title>
        <authorList>
            <consortium name="The Broad Institute Genomics Platform"/>
            <consortium name="The Broad Institute Genome Sequencing Center for Infectious Disease"/>
            <person name="Wu L."/>
            <person name="Ma J."/>
        </authorList>
    </citation>
    <scope>NUCLEOTIDE SEQUENCE [LARGE SCALE GENOMIC DNA]</scope>
    <source>
        <strain evidence="3">KCTC 52644</strain>
    </source>
</reference>
<evidence type="ECO:0000256" key="1">
    <source>
        <dbReference type="SAM" id="SignalP"/>
    </source>
</evidence>
<dbReference type="Proteomes" id="UP001597549">
    <property type="component" value="Unassembled WGS sequence"/>
</dbReference>
<evidence type="ECO:0000313" key="2">
    <source>
        <dbReference type="EMBL" id="MFD2908066.1"/>
    </source>
</evidence>
<name>A0ABW5Z6I6_9FLAO</name>